<evidence type="ECO:0000256" key="1">
    <source>
        <dbReference type="ARBA" id="ARBA00010926"/>
    </source>
</evidence>
<evidence type="ECO:0000259" key="5">
    <source>
        <dbReference type="SMART" id="SM01010"/>
    </source>
</evidence>
<dbReference type="Proteomes" id="UP000694865">
    <property type="component" value="Unplaced"/>
</dbReference>
<evidence type="ECO:0000313" key="7">
    <source>
        <dbReference type="RefSeq" id="XP_006825814.1"/>
    </source>
</evidence>
<feature type="region of interest" description="Disordered" evidence="4">
    <location>
        <begin position="179"/>
        <end position="204"/>
    </location>
</feature>
<dbReference type="Pfam" id="PF16561">
    <property type="entry name" value="AMPK1_CBM"/>
    <property type="match status" value="1"/>
</dbReference>
<dbReference type="InterPro" id="IPR006828">
    <property type="entry name" value="ASC_dom"/>
</dbReference>
<feature type="domain" description="Association with the SNF1 complex (ASC)" evidence="5">
    <location>
        <begin position="180"/>
        <end position="244"/>
    </location>
</feature>
<dbReference type="Gene3D" id="6.20.250.60">
    <property type="match status" value="1"/>
</dbReference>
<dbReference type="SMART" id="SM01010">
    <property type="entry name" value="AMPKBI"/>
    <property type="match status" value="1"/>
</dbReference>
<dbReference type="InterPro" id="IPR032640">
    <property type="entry name" value="AMPK1_CBM"/>
</dbReference>
<dbReference type="PANTHER" id="PTHR10343">
    <property type="entry name" value="5'-AMP-ACTIVATED PROTEIN KINASE , BETA SUBUNIT"/>
    <property type="match status" value="1"/>
</dbReference>
<dbReference type="Pfam" id="PF04739">
    <property type="entry name" value="AMPKBI"/>
    <property type="match status" value="1"/>
</dbReference>
<dbReference type="InterPro" id="IPR037256">
    <property type="entry name" value="ASC_dom_sf"/>
</dbReference>
<protein>
    <recommendedName>
        <fullName evidence="3">5'-AMP-activated protein kinase subunit beta-1</fullName>
    </recommendedName>
</protein>
<dbReference type="CDD" id="cd02859">
    <property type="entry name" value="E_set_AMPKbeta_like_N"/>
    <property type="match status" value="1"/>
</dbReference>
<proteinExistence type="inferred from homology"/>
<dbReference type="InterPro" id="IPR050827">
    <property type="entry name" value="CRP1_MDG1_kinase"/>
</dbReference>
<dbReference type="InterPro" id="IPR013783">
    <property type="entry name" value="Ig-like_fold"/>
</dbReference>
<comment type="function">
    <text evidence="2">Non-catalytic subunit of AMP-activated protein kinase (AMPK), an energy sensor protein kinase that plays a key role in regulating cellular energy metabolism. In response to reduction of intracellular ATP levels, AMPK activates energy-producing pathways and inhibits energy-consuming processes: inhibits protein, carbohydrate and lipid biosynthesis, as well as cell growth and proliferation. AMPK acts via direct phosphorylation of metabolic enzymes, and by longer-term effects via phosphorylation of transcription regulators. Also acts as a regulator of cellular polarity by remodeling the actin cytoskeleton; probably by indirectly activating myosin. Beta non-catalytic subunit acts as a scaffold on which the AMPK complex assembles, via its C-terminus that bridges alpha (PRKAA1 or PRKAA2) and gamma subunits (PRKAG1, PRKAG2 or PRKAG3).</text>
</comment>
<dbReference type="SUPFAM" id="SSF160219">
    <property type="entry name" value="AMPKBI-like"/>
    <property type="match status" value="1"/>
</dbReference>
<sequence length="245" mass="27057">MGNTAGKRDKDGPPSSPKESPNTFDFKPGQTHLLSDDSFEFPNQDFPRRPRASTISQSSIQSNALPTVFRYEGNAKNAKVVYLSGTFNNWAKKIPLVKSHGDFTVILELPEGEHQYKFHVDGNWVHDPTVPTCVNDHGTYNNVIKVQKSDFEVFEALAIDSVNSGTSARVPSSSLWADVSGSPPGDYNTDIPSRRLQEKSSGPPILPPHLLQVILNKDIALQCEPSLLPEPNHVMLNHLYALSIK</sequence>
<dbReference type="Gene3D" id="2.60.40.10">
    <property type="entry name" value="Immunoglobulins"/>
    <property type="match status" value="1"/>
</dbReference>
<gene>
    <name evidence="7" type="primary">LOC100371289</name>
</gene>
<feature type="non-terminal residue" evidence="7">
    <location>
        <position position="245"/>
    </location>
</feature>
<comment type="similarity">
    <text evidence="1">Belongs to the 5'-AMP-activated protein kinase beta subunit family.</text>
</comment>
<name>A0ABM0N0M3_SACKO</name>
<dbReference type="PANTHER" id="PTHR10343:SF84">
    <property type="entry name" value="5'-AMP-ACTIVATED PROTEIN KINASE SUBUNIT BETA-1"/>
    <property type="match status" value="1"/>
</dbReference>
<feature type="region of interest" description="Disordered" evidence="4">
    <location>
        <begin position="1"/>
        <end position="58"/>
    </location>
</feature>
<feature type="compositionally biased region" description="Basic and acidic residues" evidence="4">
    <location>
        <begin position="1"/>
        <end position="12"/>
    </location>
</feature>
<evidence type="ECO:0000256" key="2">
    <source>
        <dbReference type="ARBA" id="ARBA00025180"/>
    </source>
</evidence>
<organism evidence="6 7">
    <name type="scientific">Saccoglossus kowalevskii</name>
    <name type="common">Acorn worm</name>
    <dbReference type="NCBI Taxonomy" id="10224"/>
    <lineage>
        <taxon>Eukaryota</taxon>
        <taxon>Metazoa</taxon>
        <taxon>Hemichordata</taxon>
        <taxon>Enteropneusta</taxon>
        <taxon>Harrimaniidae</taxon>
        <taxon>Saccoglossus</taxon>
    </lineage>
</organism>
<evidence type="ECO:0000256" key="4">
    <source>
        <dbReference type="SAM" id="MobiDB-lite"/>
    </source>
</evidence>
<dbReference type="SUPFAM" id="SSF81296">
    <property type="entry name" value="E set domains"/>
    <property type="match status" value="1"/>
</dbReference>
<accession>A0ABM0N0M3</accession>
<reference evidence="7" key="1">
    <citation type="submission" date="2025-08" db="UniProtKB">
        <authorList>
            <consortium name="RefSeq"/>
        </authorList>
    </citation>
    <scope>IDENTIFICATION</scope>
    <source>
        <tissue evidence="7">Testes</tissue>
    </source>
</reference>
<evidence type="ECO:0000313" key="6">
    <source>
        <dbReference type="Proteomes" id="UP000694865"/>
    </source>
</evidence>
<dbReference type="RefSeq" id="XP_006825814.1">
    <property type="nucleotide sequence ID" value="XM_006825751.1"/>
</dbReference>
<evidence type="ECO:0000256" key="3">
    <source>
        <dbReference type="ARBA" id="ARBA00040010"/>
    </source>
</evidence>
<dbReference type="InterPro" id="IPR014756">
    <property type="entry name" value="Ig_E-set"/>
</dbReference>
<dbReference type="GeneID" id="100371289"/>
<keyword evidence="6" id="KW-1185">Reference proteome</keyword>